<reference evidence="16 17" key="1">
    <citation type="submission" date="2018-12" db="EMBL/GenBank/DDBJ databases">
        <title>The Draft Genome Sequence of the Soil Bacterium Pedobacter tournemirensis R1.</title>
        <authorList>
            <person name="He J."/>
        </authorList>
    </citation>
    <scope>NUCLEOTIDE SEQUENCE [LARGE SCALE GENOMIC DNA]</scope>
    <source>
        <strain evidence="16 17">R1</strain>
    </source>
</reference>
<evidence type="ECO:0000256" key="4">
    <source>
        <dbReference type="ARBA" id="ARBA00012045"/>
    </source>
</evidence>
<feature type="domain" description="HhH-GPD" evidence="15">
    <location>
        <begin position="35"/>
        <end position="186"/>
    </location>
</feature>
<dbReference type="Pfam" id="PF00633">
    <property type="entry name" value="HHH"/>
    <property type="match status" value="1"/>
</dbReference>
<dbReference type="Proteomes" id="UP000290848">
    <property type="component" value="Unassembled WGS sequence"/>
</dbReference>
<dbReference type="InterPro" id="IPR000445">
    <property type="entry name" value="HhH_motif"/>
</dbReference>
<dbReference type="EMBL" id="RXOC01000008">
    <property type="protein sequence ID" value="RXF69046.1"/>
    <property type="molecule type" value="Genomic_DNA"/>
</dbReference>
<dbReference type="Gene3D" id="3.90.79.10">
    <property type="entry name" value="Nucleoside Triphosphate Pyrophosphohydrolase"/>
    <property type="match status" value="1"/>
</dbReference>
<evidence type="ECO:0000256" key="11">
    <source>
        <dbReference type="ARBA" id="ARBA00023014"/>
    </source>
</evidence>
<evidence type="ECO:0000256" key="9">
    <source>
        <dbReference type="ARBA" id="ARBA00022801"/>
    </source>
</evidence>
<evidence type="ECO:0000313" key="16">
    <source>
        <dbReference type="EMBL" id="RXF69046.1"/>
    </source>
</evidence>
<comment type="catalytic activity">
    <reaction evidence="1 14">
        <text>Hydrolyzes free adenine bases from 7,8-dihydro-8-oxoguanine:adenine mismatched double-stranded DNA, leaving an apurinic site.</text>
        <dbReference type="EC" id="3.2.2.31"/>
    </reaction>
</comment>
<dbReference type="EC" id="3.2.2.31" evidence="4 14"/>
<dbReference type="PANTHER" id="PTHR42944:SF1">
    <property type="entry name" value="ADENINE DNA GLYCOSYLASE"/>
    <property type="match status" value="1"/>
</dbReference>
<dbReference type="GO" id="GO:0051539">
    <property type="term" value="F:4 iron, 4 sulfur cluster binding"/>
    <property type="evidence" value="ECO:0007669"/>
    <property type="project" value="UniProtKB-UniRule"/>
</dbReference>
<evidence type="ECO:0000256" key="5">
    <source>
        <dbReference type="ARBA" id="ARBA00022023"/>
    </source>
</evidence>
<dbReference type="Pfam" id="PF14815">
    <property type="entry name" value="NUDIX_4"/>
    <property type="match status" value="1"/>
</dbReference>
<dbReference type="SUPFAM" id="SSF48150">
    <property type="entry name" value="DNA-glycosylase"/>
    <property type="match status" value="1"/>
</dbReference>
<comment type="caution">
    <text evidence="16">The sequence shown here is derived from an EMBL/GenBank/DDBJ whole genome shotgun (WGS) entry which is preliminary data.</text>
</comment>
<dbReference type="Gene3D" id="1.10.340.30">
    <property type="entry name" value="Hypothetical protein, domain 2"/>
    <property type="match status" value="1"/>
</dbReference>
<evidence type="ECO:0000256" key="6">
    <source>
        <dbReference type="ARBA" id="ARBA00022485"/>
    </source>
</evidence>
<dbReference type="InterPro" id="IPR003265">
    <property type="entry name" value="HhH-GPD_domain"/>
</dbReference>
<comment type="cofactor">
    <cofactor evidence="14">
        <name>[4Fe-4S] cluster</name>
        <dbReference type="ChEBI" id="CHEBI:49883"/>
    </cofactor>
    <text evidence="14">Binds 1 [4Fe-4S] cluster.</text>
</comment>
<dbReference type="GO" id="GO:0035485">
    <property type="term" value="F:adenine/guanine mispair binding"/>
    <property type="evidence" value="ECO:0007669"/>
    <property type="project" value="TreeGrafter"/>
</dbReference>
<evidence type="ECO:0000259" key="15">
    <source>
        <dbReference type="SMART" id="SM00478"/>
    </source>
</evidence>
<gene>
    <name evidence="16" type="primary">mutY</name>
    <name evidence="16" type="ORF">EKH83_12885</name>
</gene>
<evidence type="ECO:0000256" key="13">
    <source>
        <dbReference type="ARBA" id="ARBA00023295"/>
    </source>
</evidence>
<dbReference type="InterPro" id="IPR005760">
    <property type="entry name" value="A/G_AdeGlyc_MutY"/>
</dbReference>
<comment type="similarity">
    <text evidence="3 14">Belongs to the Nth/MutY family.</text>
</comment>
<keyword evidence="9" id="KW-0378">Hydrolase</keyword>
<name>A0A4Q0M8K1_9SPHI</name>
<evidence type="ECO:0000256" key="10">
    <source>
        <dbReference type="ARBA" id="ARBA00023004"/>
    </source>
</evidence>
<evidence type="ECO:0000256" key="1">
    <source>
        <dbReference type="ARBA" id="ARBA00000843"/>
    </source>
</evidence>
<dbReference type="InterPro" id="IPR011257">
    <property type="entry name" value="DNA_glycosylase"/>
</dbReference>
<evidence type="ECO:0000256" key="8">
    <source>
        <dbReference type="ARBA" id="ARBA00022763"/>
    </source>
</evidence>
<dbReference type="SMART" id="SM00478">
    <property type="entry name" value="ENDO3c"/>
    <property type="match status" value="1"/>
</dbReference>
<dbReference type="CDD" id="cd03431">
    <property type="entry name" value="NUDIX_DNA_Glycosylase_C-MutY"/>
    <property type="match status" value="1"/>
</dbReference>
<dbReference type="FunFam" id="1.10.340.30:FF:000002">
    <property type="entry name" value="Adenine DNA glycosylase"/>
    <property type="match status" value="1"/>
</dbReference>
<dbReference type="GO" id="GO:0034039">
    <property type="term" value="F:8-oxo-7,8-dihydroguanine DNA N-glycosylase activity"/>
    <property type="evidence" value="ECO:0007669"/>
    <property type="project" value="TreeGrafter"/>
</dbReference>
<dbReference type="GO" id="GO:0000701">
    <property type="term" value="F:purine-specific mismatch base pair DNA N-glycosylase activity"/>
    <property type="evidence" value="ECO:0007669"/>
    <property type="project" value="UniProtKB-EC"/>
</dbReference>
<dbReference type="InterPro" id="IPR029119">
    <property type="entry name" value="MutY_C"/>
</dbReference>
<keyword evidence="12" id="KW-0234">DNA repair</keyword>
<dbReference type="GO" id="GO:0006284">
    <property type="term" value="P:base-excision repair"/>
    <property type="evidence" value="ECO:0007669"/>
    <property type="project" value="UniProtKB-UniRule"/>
</dbReference>
<organism evidence="16 17">
    <name type="scientific">Arcticibacter tournemirensis</name>
    <dbReference type="NCBI Taxonomy" id="699437"/>
    <lineage>
        <taxon>Bacteria</taxon>
        <taxon>Pseudomonadati</taxon>
        <taxon>Bacteroidota</taxon>
        <taxon>Sphingobacteriia</taxon>
        <taxon>Sphingobacteriales</taxon>
        <taxon>Sphingobacteriaceae</taxon>
        <taxon>Arcticibacter</taxon>
    </lineage>
</organism>
<keyword evidence="13 14" id="KW-0326">Glycosidase</keyword>
<dbReference type="InterPro" id="IPR023170">
    <property type="entry name" value="HhH_base_excis_C"/>
</dbReference>
<evidence type="ECO:0000256" key="12">
    <source>
        <dbReference type="ARBA" id="ARBA00023204"/>
    </source>
</evidence>
<evidence type="ECO:0000256" key="14">
    <source>
        <dbReference type="RuleBase" id="RU365096"/>
    </source>
</evidence>
<dbReference type="GO" id="GO:0032357">
    <property type="term" value="F:oxidized purine DNA binding"/>
    <property type="evidence" value="ECO:0007669"/>
    <property type="project" value="TreeGrafter"/>
</dbReference>
<dbReference type="Gene3D" id="1.10.1670.10">
    <property type="entry name" value="Helix-hairpin-Helix base-excision DNA repair enzymes (C-terminal)"/>
    <property type="match status" value="1"/>
</dbReference>
<dbReference type="RefSeq" id="WP_128769855.1">
    <property type="nucleotide sequence ID" value="NZ_RXOC01000008.1"/>
</dbReference>
<dbReference type="GO" id="GO:0006298">
    <property type="term" value="P:mismatch repair"/>
    <property type="evidence" value="ECO:0007669"/>
    <property type="project" value="TreeGrafter"/>
</dbReference>
<sequence>MRFIDEVINWYEQNKRDLPWRNTQDPYLIWLSEIILQQTRVDQGMPYFYRFSEKYPTVSDFATACEDDILNMWQGLGYYSRGRNMHHTARMVMEEHGGYFPQKYDELIKLKGIGEYTAAAISSFSSNEVRAVVDGNVFRLLSRYFGIDEAINSTEGKKTFYSLANETIDKDRPGLSNQALMEFGSLQCKPVNPDCATCPLRPGCVAFNKQLIALLPVKLRKAAVKDRFFNYIIAADDNRILMNKRTEKDIWQNLHEFPLFETERPVDPSELVSSADFIDHFGTQVQIQAVYGPVKHLLSHQKLHARYIVIKGFKDGFKSKKPWFYVNYDELEHLAQPKLIFAFLEIFPTLKTDLHSY</sequence>
<evidence type="ECO:0000256" key="3">
    <source>
        <dbReference type="ARBA" id="ARBA00008343"/>
    </source>
</evidence>
<keyword evidence="8 14" id="KW-0227">DNA damage</keyword>
<dbReference type="Pfam" id="PF00730">
    <property type="entry name" value="HhH-GPD"/>
    <property type="match status" value="1"/>
</dbReference>
<dbReference type="InterPro" id="IPR044298">
    <property type="entry name" value="MIG/MutY"/>
</dbReference>
<dbReference type="CDD" id="cd00056">
    <property type="entry name" value="ENDO3c"/>
    <property type="match status" value="1"/>
</dbReference>
<keyword evidence="11" id="KW-0411">Iron-sulfur</keyword>
<dbReference type="GO" id="GO:0046872">
    <property type="term" value="F:metal ion binding"/>
    <property type="evidence" value="ECO:0007669"/>
    <property type="project" value="UniProtKB-UniRule"/>
</dbReference>
<dbReference type="InterPro" id="IPR015797">
    <property type="entry name" value="NUDIX_hydrolase-like_dom_sf"/>
</dbReference>
<protein>
    <recommendedName>
        <fullName evidence="5 14">Adenine DNA glycosylase</fullName>
        <ecNumber evidence="4 14">3.2.2.31</ecNumber>
    </recommendedName>
</protein>
<keyword evidence="7" id="KW-0479">Metal-binding</keyword>
<dbReference type="NCBIfam" id="TIGR01084">
    <property type="entry name" value="mutY"/>
    <property type="match status" value="1"/>
</dbReference>
<dbReference type="PANTHER" id="PTHR42944">
    <property type="entry name" value="ADENINE DNA GLYCOSYLASE"/>
    <property type="match status" value="1"/>
</dbReference>
<keyword evidence="6" id="KW-0004">4Fe-4S</keyword>
<evidence type="ECO:0000256" key="2">
    <source>
        <dbReference type="ARBA" id="ARBA00002933"/>
    </source>
</evidence>
<keyword evidence="10 14" id="KW-0408">Iron</keyword>
<dbReference type="SUPFAM" id="SSF55811">
    <property type="entry name" value="Nudix"/>
    <property type="match status" value="1"/>
</dbReference>
<accession>A0A4Q0M8K1</accession>
<evidence type="ECO:0000256" key="7">
    <source>
        <dbReference type="ARBA" id="ARBA00022723"/>
    </source>
</evidence>
<dbReference type="AlphaFoldDB" id="A0A4Q0M8K1"/>
<evidence type="ECO:0000313" key="17">
    <source>
        <dbReference type="Proteomes" id="UP000290848"/>
    </source>
</evidence>
<proteinExistence type="inferred from homology"/>
<comment type="function">
    <text evidence="2">Adenine glycosylase active on G-A mispairs. MutY also corrects error-prone DNA synthesis past GO lesions which are due to the oxidatively damaged form of guanine: 7,8-dihydro-8-oxoguanine (8-oxo-dGTP).</text>
</comment>